<dbReference type="InterPro" id="IPR042217">
    <property type="entry name" value="T4SS_VirB10/TrbI"/>
</dbReference>
<feature type="compositionally biased region" description="Low complexity" evidence="1">
    <location>
        <begin position="79"/>
        <end position="102"/>
    </location>
</feature>
<reference evidence="3" key="1">
    <citation type="submission" date="2018-02" db="EMBL/GenBank/DDBJ databases">
        <authorList>
            <person name="Hausmann B."/>
        </authorList>
    </citation>
    <scope>NUCLEOTIDE SEQUENCE [LARGE SCALE GENOMIC DNA]</scope>
    <source>
        <strain evidence="3">Peat soil MAG SbA5</strain>
    </source>
</reference>
<accession>A0A2N9LFJ4</accession>
<dbReference type="EMBL" id="OKRB01000090">
    <property type="protein sequence ID" value="SPE22040.1"/>
    <property type="molecule type" value="Genomic_DNA"/>
</dbReference>
<evidence type="ECO:0008006" key="4">
    <source>
        <dbReference type="Google" id="ProtNLM"/>
    </source>
</evidence>
<proteinExistence type="predicted"/>
<feature type="region of interest" description="Disordered" evidence="1">
    <location>
        <begin position="40"/>
        <end position="116"/>
    </location>
</feature>
<sequence length="337" mass="34586">MGFELTKVISARNKEIGMKRTLLVYALFAGSVAGLAAQQASQQNPYEGTSNPPPDTTITTPEPEQPPIPKPSPSHLANAQPAAPAEAQPAPQIQPSPIIASANSNEPGMADGTDGGIVVVVPETNSRPELNQRTETNDPDGDIVHPAALHPGELGQGAVIRVRLLTGLSTAMSEPGEKFRSRVASDVIQDGQVLIPNGSEIDGTVTDVSSGHFAGHGSMRLHPEMVILPDGSRFRMYAELSAAPGSGLRVDDEGAVTPGSRLKKASLEYGGAVGAGAVTGAIVGGPGGALAGTILGAGVITAHLLINHPQARLESGTYLLFTLNEPLNLVPAAQTGN</sequence>
<evidence type="ECO:0000256" key="1">
    <source>
        <dbReference type="SAM" id="MobiDB-lite"/>
    </source>
</evidence>
<feature type="compositionally biased region" description="Pro residues" evidence="1">
    <location>
        <begin position="63"/>
        <end position="72"/>
    </location>
</feature>
<protein>
    <recommendedName>
        <fullName evidence="4">TrbI/VirB10 family protein</fullName>
    </recommendedName>
</protein>
<evidence type="ECO:0000313" key="2">
    <source>
        <dbReference type="EMBL" id="SPE22040.1"/>
    </source>
</evidence>
<organism evidence="2 3">
    <name type="scientific">Candidatus Sulfuritelmatomonas gaucii</name>
    <dbReference type="NCBI Taxonomy" id="2043161"/>
    <lineage>
        <taxon>Bacteria</taxon>
        <taxon>Pseudomonadati</taxon>
        <taxon>Acidobacteriota</taxon>
        <taxon>Terriglobia</taxon>
        <taxon>Terriglobales</taxon>
        <taxon>Acidobacteriaceae</taxon>
        <taxon>Candidatus Sulfuritelmatomonas</taxon>
    </lineage>
</organism>
<name>A0A2N9LFJ4_9BACT</name>
<dbReference type="Proteomes" id="UP000239735">
    <property type="component" value="Unassembled WGS sequence"/>
</dbReference>
<gene>
    <name evidence="2" type="ORF">SBA5_330082</name>
</gene>
<dbReference type="Gene3D" id="2.40.128.260">
    <property type="entry name" value="Type IV secretion system, VirB10/TraB/TrbI"/>
    <property type="match status" value="1"/>
</dbReference>
<evidence type="ECO:0000313" key="3">
    <source>
        <dbReference type="Proteomes" id="UP000239735"/>
    </source>
</evidence>
<dbReference type="AlphaFoldDB" id="A0A2N9LFJ4"/>